<name>A0A371F3K5_MUCPR</name>
<dbReference type="AlphaFoldDB" id="A0A371F3K5"/>
<sequence>MVMNNDNTTLFITKSNNNIYKINLEDLNRQKNVVSTSKPLELLHMDLFRPTRTLSLCEYFGAKMIVTTRVMARQGKY</sequence>
<accession>A0A371F3K5</accession>
<feature type="non-terminal residue" evidence="1">
    <location>
        <position position="1"/>
    </location>
</feature>
<protein>
    <submittedName>
        <fullName evidence="1">Uncharacterized protein</fullName>
    </submittedName>
</protein>
<evidence type="ECO:0000313" key="2">
    <source>
        <dbReference type="Proteomes" id="UP000257109"/>
    </source>
</evidence>
<dbReference type="Proteomes" id="UP000257109">
    <property type="component" value="Unassembled WGS sequence"/>
</dbReference>
<reference evidence="1" key="1">
    <citation type="submission" date="2018-05" db="EMBL/GenBank/DDBJ databases">
        <title>Draft genome of Mucuna pruriens seed.</title>
        <authorList>
            <person name="Nnadi N.E."/>
            <person name="Vos R."/>
            <person name="Hasami M.H."/>
            <person name="Devisetty U.K."/>
            <person name="Aguiy J.C."/>
        </authorList>
    </citation>
    <scope>NUCLEOTIDE SEQUENCE [LARGE SCALE GENOMIC DNA]</scope>
    <source>
        <strain evidence="1">JCA_2017</strain>
    </source>
</reference>
<organism evidence="1 2">
    <name type="scientific">Mucuna pruriens</name>
    <name type="common">Velvet bean</name>
    <name type="synonym">Dolichos pruriens</name>
    <dbReference type="NCBI Taxonomy" id="157652"/>
    <lineage>
        <taxon>Eukaryota</taxon>
        <taxon>Viridiplantae</taxon>
        <taxon>Streptophyta</taxon>
        <taxon>Embryophyta</taxon>
        <taxon>Tracheophyta</taxon>
        <taxon>Spermatophyta</taxon>
        <taxon>Magnoliopsida</taxon>
        <taxon>eudicotyledons</taxon>
        <taxon>Gunneridae</taxon>
        <taxon>Pentapetalae</taxon>
        <taxon>rosids</taxon>
        <taxon>fabids</taxon>
        <taxon>Fabales</taxon>
        <taxon>Fabaceae</taxon>
        <taxon>Papilionoideae</taxon>
        <taxon>50 kb inversion clade</taxon>
        <taxon>NPAAA clade</taxon>
        <taxon>indigoferoid/millettioid clade</taxon>
        <taxon>Phaseoleae</taxon>
        <taxon>Mucuna</taxon>
    </lineage>
</organism>
<comment type="caution">
    <text evidence="1">The sequence shown here is derived from an EMBL/GenBank/DDBJ whole genome shotgun (WGS) entry which is preliminary data.</text>
</comment>
<dbReference type="EMBL" id="QJKJ01010726">
    <property type="protein sequence ID" value="RDX72881.1"/>
    <property type="molecule type" value="Genomic_DNA"/>
</dbReference>
<keyword evidence="2" id="KW-1185">Reference proteome</keyword>
<proteinExistence type="predicted"/>
<evidence type="ECO:0000313" key="1">
    <source>
        <dbReference type="EMBL" id="RDX72881.1"/>
    </source>
</evidence>
<dbReference type="OrthoDB" id="1716327at2759"/>
<gene>
    <name evidence="1" type="ORF">CR513_47582</name>
</gene>